<protein>
    <submittedName>
        <fullName evidence="1">Uncharacterized protein</fullName>
    </submittedName>
</protein>
<keyword evidence="2" id="KW-1185">Reference proteome</keyword>
<dbReference type="EMBL" id="CP109109">
    <property type="protein sequence ID" value="WSB98154.1"/>
    <property type="molecule type" value="Genomic_DNA"/>
</dbReference>
<organism evidence="1 2">
    <name type="scientific">Streptomyces scopuliridis</name>
    <dbReference type="NCBI Taxonomy" id="452529"/>
    <lineage>
        <taxon>Bacteria</taxon>
        <taxon>Bacillati</taxon>
        <taxon>Actinomycetota</taxon>
        <taxon>Actinomycetes</taxon>
        <taxon>Kitasatosporales</taxon>
        <taxon>Streptomycetaceae</taxon>
        <taxon>Streptomyces</taxon>
    </lineage>
</organism>
<evidence type="ECO:0000313" key="2">
    <source>
        <dbReference type="Proteomes" id="UP001348369"/>
    </source>
</evidence>
<dbReference type="Proteomes" id="UP001348369">
    <property type="component" value="Chromosome"/>
</dbReference>
<proteinExistence type="predicted"/>
<sequence>MVARIAAQAAREALSHQGGGEPPARFGLGTPRSTAAVHDGSARLGISLDLPYPIDIARACGEIRHYIAERVAHLTGMRIDDITVSVQRLVPGESLRRRRVQ</sequence>
<gene>
    <name evidence="1" type="ORF">OG835_14740</name>
</gene>
<evidence type="ECO:0000313" key="1">
    <source>
        <dbReference type="EMBL" id="WSB98154.1"/>
    </source>
</evidence>
<name>A0ACD4ZI54_9ACTN</name>
<reference evidence="1" key="1">
    <citation type="submission" date="2022-10" db="EMBL/GenBank/DDBJ databases">
        <title>The complete genomes of actinobacterial strains from the NBC collection.</title>
        <authorList>
            <person name="Joergensen T.S."/>
            <person name="Alvarez Arevalo M."/>
            <person name="Sterndorff E.B."/>
            <person name="Faurdal D."/>
            <person name="Vuksanovic O."/>
            <person name="Mourched A.-S."/>
            <person name="Charusanti P."/>
            <person name="Shaw S."/>
            <person name="Blin K."/>
            <person name="Weber T."/>
        </authorList>
    </citation>
    <scope>NUCLEOTIDE SEQUENCE</scope>
    <source>
        <strain evidence="1">NBC 01771</strain>
    </source>
</reference>
<accession>A0ACD4ZI54</accession>